<feature type="compositionally biased region" description="Pro residues" evidence="1">
    <location>
        <begin position="56"/>
        <end position="69"/>
    </location>
</feature>
<evidence type="ECO:0000313" key="3">
    <source>
        <dbReference type="Proteomes" id="UP000215902"/>
    </source>
</evidence>
<comment type="caution">
    <text evidence="2">The sequence shown here is derived from an EMBL/GenBank/DDBJ whole genome shotgun (WGS) entry which is preliminary data.</text>
</comment>
<feature type="compositionally biased region" description="Low complexity" evidence="1">
    <location>
        <begin position="38"/>
        <end position="55"/>
    </location>
</feature>
<keyword evidence="3" id="KW-1185">Reference proteome</keyword>
<organism evidence="2 3">
    <name type="scientific">Macrostomum lignano</name>
    <dbReference type="NCBI Taxonomy" id="282301"/>
    <lineage>
        <taxon>Eukaryota</taxon>
        <taxon>Metazoa</taxon>
        <taxon>Spiralia</taxon>
        <taxon>Lophotrochozoa</taxon>
        <taxon>Platyhelminthes</taxon>
        <taxon>Rhabditophora</taxon>
        <taxon>Macrostomorpha</taxon>
        <taxon>Macrostomida</taxon>
        <taxon>Macrostomidae</taxon>
        <taxon>Macrostomum</taxon>
    </lineage>
</organism>
<evidence type="ECO:0000313" key="2">
    <source>
        <dbReference type="EMBL" id="PAA83344.1"/>
    </source>
</evidence>
<proteinExistence type="predicted"/>
<dbReference type="EMBL" id="NIVC01000422">
    <property type="protein sequence ID" value="PAA83344.1"/>
    <property type="molecule type" value="Genomic_DNA"/>
</dbReference>
<evidence type="ECO:0000256" key="1">
    <source>
        <dbReference type="SAM" id="MobiDB-lite"/>
    </source>
</evidence>
<accession>A0A267GD86</accession>
<dbReference type="AlphaFoldDB" id="A0A267GD86"/>
<dbReference type="Proteomes" id="UP000215902">
    <property type="component" value="Unassembled WGS sequence"/>
</dbReference>
<gene>
    <name evidence="2" type="ORF">BOX15_Mlig024021g1</name>
</gene>
<sequence length="95" mass="9885">CRNSPPAPVVGQSGLQQPQQHRLGPAALGRPKYVDLLSSQAVKSSSSQQQQQQQPPGGPPPPPMPPPMPQLFNPGSSSSGPAANYNFFVPSSTAD</sequence>
<feature type="region of interest" description="Disordered" evidence="1">
    <location>
        <begin position="1"/>
        <end position="95"/>
    </location>
</feature>
<name>A0A267GD86_9PLAT</name>
<feature type="non-terminal residue" evidence="2">
    <location>
        <position position="1"/>
    </location>
</feature>
<protein>
    <submittedName>
        <fullName evidence="2">Uncharacterized protein</fullName>
    </submittedName>
</protein>
<reference evidence="2 3" key="1">
    <citation type="submission" date="2017-06" db="EMBL/GenBank/DDBJ databases">
        <title>A platform for efficient transgenesis in Macrostomum lignano, a flatworm model organism for stem cell research.</title>
        <authorList>
            <person name="Berezikov E."/>
        </authorList>
    </citation>
    <scope>NUCLEOTIDE SEQUENCE [LARGE SCALE GENOMIC DNA]</scope>
    <source>
        <strain evidence="2">DV1</strain>
        <tissue evidence="2">Whole organism</tissue>
    </source>
</reference>